<dbReference type="SUPFAM" id="SSF141072">
    <property type="entry name" value="CalX-like"/>
    <property type="match status" value="1"/>
</dbReference>
<dbReference type="Pfam" id="PF18203">
    <property type="entry name" value="IPTL-CTERM"/>
    <property type="match status" value="1"/>
</dbReference>
<keyword evidence="1" id="KW-1133">Transmembrane helix</keyword>
<keyword evidence="5" id="KW-1185">Reference proteome</keyword>
<protein>
    <submittedName>
        <fullName evidence="4">Ig domain-containing protein</fullName>
    </submittedName>
</protein>
<dbReference type="NCBIfam" id="TIGR04174">
    <property type="entry name" value="IPTL_CTERM"/>
    <property type="match status" value="1"/>
</dbReference>
<feature type="chain" id="PRO_5047026570" evidence="2">
    <location>
        <begin position="40"/>
        <end position="536"/>
    </location>
</feature>
<dbReference type="InterPro" id="IPR038081">
    <property type="entry name" value="CalX-like_sf"/>
</dbReference>
<dbReference type="Pfam" id="PF05345">
    <property type="entry name" value="He_PIG"/>
    <property type="match status" value="2"/>
</dbReference>
<dbReference type="InterPro" id="IPR026442">
    <property type="entry name" value="IPTL_CTERM"/>
</dbReference>
<keyword evidence="1" id="KW-0472">Membrane</keyword>
<feature type="domain" description="IPTL-CTERM protein sorting" evidence="3">
    <location>
        <begin position="506"/>
        <end position="533"/>
    </location>
</feature>
<feature type="signal peptide" evidence="2">
    <location>
        <begin position="1"/>
        <end position="39"/>
    </location>
</feature>
<dbReference type="SUPFAM" id="SSF49313">
    <property type="entry name" value="Cadherin-like"/>
    <property type="match status" value="2"/>
</dbReference>
<keyword evidence="1" id="KW-0812">Transmembrane</keyword>
<keyword evidence="2" id="KW-0732">Signal</keyword>
<evidence type="ECO:0000259" key="3">
    <source>
        <dbReference type="Pfam" id="PF18203"/>
    </source>
</evidence>
<name>A0ABV4B9J8_9BURK</name>
<dbReference type="Gene3D" id="2.60.40.10">
    <property type="entry name" value="Immunoglobulins"/>
    <property type="match status" value="2"/>
</dbReference>
<evidence type="ECO:0000256" key="1">
    <source>
        <dbReference type="SAM" id="Phobius"/>
    </source>
</evidence>
<dbReference type="Proteomes" id="UP001562178">
    <property type="component" value="Unassembled WGS sequence"/>
</dbReference>
<reference evidence="4 5" key="1">
    <citation type="journal article" date="2016" name="Int. J. Syst. Evol. Microbiol.">
        <title>Description of Comamonas sediminis sp. nov., isolated from lagoon sediments.</title>
        <authorList>
            <person name="Subhash Y."/>
            <person name="Bang J.J."/>
            <person name="You T.H."/>
            <person name="Lee S.S."/>
        </authorList>
    </citation>
    <scope>NUCLEOTIDE SEQUENCE [LARGE SCALE GENOMIC DNA]</scope>
    <source>
        <strain evidence="4 5">JCM 31169</strain>
    </source>
</reference>
<evidence type="ECO:0000313" key="5">
    <source>
        <dbReference type="Proteomes" id="UP001562178"/>
    </source>
</evidence>
<gene>
    <name evidence="4" type="ORF">AB7A72_21545</name>
</gene>
<dbReference type="InterPro" id="IPR013783">
    <property type="entry name" value="Ig-like_fold"/>
</dbReference>
<evidence type="ECO:0000256" key="2">
    <source>
        <dbReference type="SAM" id="SignalP"/>
    </source>
</evidence>
<comment type="caution">
    <text evidence="4">The sequence shown here is derived from an EMBL/GenBank/DDBJ whole genome shotgun (WGS) entry which is preliminary data.</text>
</comment>
<evidence type="ECO:0000313" key="4">
    <source>
        <dbReference type="EMBL" id="MEY2253616.1"/>
    </source>
</evidence>
<dbReference type="InterPro" id="IPR015919">
    <property type="entry name" value="Cadherin-like_sf"/>
</dbReference>
<proteinExistence type="predicted"/>
<sequence>MSKKPYTVTMQKLNNWYRTNTQFIVAGLMAASLSVPVSAAPFATTYTGQITRSDFPEIIADQSYTITFVFDNGASSSASQTWSINNLTCTIWRFNDARNVVFTQNLLDSPPSTADGSVNTDATGALTSMFGRVLGSEVDGGKFTTIGLSLSGVKWFANSLNRVLYNFDQSQGVGDLTGGVQMAPNYWSSPEPFGGACDGSVMITSTALPTAVVNQPYTTTLEASGGEMPLEWSASGLPDGLIIDSASGVISGTPTSPGTATVTVVVTDHASRQHATTLNLVVDPLDLTFVGAGPNITLAGGVVAAAYSQPLKVTGGLPPYTFSVTGELPPGLALDTATGIISGTPTTTGTYSFSVMAMDSAVQPTLALKAVHVAEQTFTIVITAAPVPQASVACAPSELTDSANQVSTCTVTLSPAPTQAMSINLVLPAGSPRYSTSCVSPITIAANETTAACTITATENTVAGDGNVTAELSIAPPTVVDAYSVSGSPAQVVIKDDDKPVVAAATPVPTLGGIGLLLLSGLVAGSMGLMRRRKSN</sequence>
<accession>A0ABV4B9J8</accession>
<dbReference type="EMBL" id="JBGBDC010000011">
    <property type="protein sequence ID" value="MEY2253616.1"/>
    <property type="molecule type" value="Genomic_DNA"/>
</dbReference>
<organism evidence="4 5">
    <name type="scientific">Comamonas sediminis</name>
    <dbReference type="NCBI Taxonomy" id="1783360"/>
    <lineage>
        <taxon>Bacteria</taxon>
        <taxon>Pseudomonadati</taxon>
        <taxon>Pseudomonadota</taxon>
        <taxon>Betaproteobacteria</taxon>
        <taxon>Burkholderiales</taxon>
        <taxon>Comamonadaceae</taxon>
        <taxon>Comamonas</taxon>
    </lineage>
</organism>
<dbReference type="RefSeq" id="WP_369461111.1">
    <property type="nucleotide sequence ID" value="NZ_JBGBDC010000011.1"/>
</dbReference>
<feature type="transmembrane region" description="Helical" evidence="1">
    <location>
        <begin position="511"/>
        <end position="530"/>
    </location>
</feature>